<comment type="subcellular location">
    <subcellularLocation>
        <location evidence="1">Cytoplasm</location>
        <location evidence="1">Cytoskeleton</location>
    </subcellularLocation>
</comment>
<dbReference type="PANTHER" id="PTHR24107">
    <property type="entry name" value="YNEIN REGULATORY COMPLEX SUBUNIT 5"/>
    <property type="match status" value="1"/>
</dbReference>
<name>A0A1Q9CH40_SYMMI</name>
<dbReference type="InterPro" id="IPR001611">
    <property type="entry name" value="Leu-rich_rpt"/>
</dbReference>
<organism evidence="5 6">
    <name type="scientific">Symbiodinium microadriaticum</name>
    <name type="common">Dinoflagellate</name>
    <name type="synonym">Zooxanthella microadriatica</name>
    <dbReference type="NCBI Taxonomy" id="2951"/>
    <lineage>
        <taxon>Eukaryota</taxon>
        <taxon>Sar</taxon>
        <taxon>Alveolata</taxon>
        <taxon>Dinophyceae</taxon>
        <taxon>Suessiales</taxon>
        <taxon>Symbiodiniaceae</taxon>
        <taxon>Symbiodinium</taxon>
    </lineage>
</organism>
<feature type="compositionally biased region" description="Polar residues" evidence="4">
    <location>
        <begin position="947"/>
        <end position="956"/>
    </location>
</feature>
<dbReference type="EMBL" id="LSRX01001211">
    <property type="protein sequence ID" value="OLP82252.1"/>
    <property type="molecule type" value="Genomic_DNA"/>
</dbReference>
<accession>A0A1Q9CH40</accession>
<dbReference type="OrthoDB" id="2163268at2759"/>
<protein>
    <submittedName>
        <fullName evidence="5">Protein NLRC3</fullName>
    </submittedName>
</protein>
<dbReference type="InterPro" id="IPR052410">
    <property type="entry name" value="DRC5"/>
</dbReference>
<dbReference type="Gene3D" id="3.80.10.10">
    <property type="entry name" value="Ribonuclease Inhibitor"/>
    <property type="match status" value="1"/>
</dbReference>
<sequence>MILAPAEVRVLEAGVAGVDVQVLQSPSNNDMLWIDFTEAALLKKQGSLFAYAQETQELSIFQLCLAEELVNSPGSLSVEAPPMICPEYEKRYRSPKDAVVGFATAALEIFLMVPPSSHEGAAKALAEELQELSECPQRGKRLETAAESAAGCSILSWSLLILMVLHEAALDEILDCESSRSVQPYHELNGKTSFCQHVLAAAFQRPNGYIGIGTVLLCFSCYWFLQDPPPEIKQPPDAVPVVLVDGQQYSAVQYLGMNLFTAPGTEVDGCFDYNADMDQCYLGSSTVREDVARRMEIMLEAIDRAFESEHWDRRPTTLKIVLLPEFFWRGKQGAYRIKRGLENVTHPAAHWIFHQFAHERFKHWLVVDGTVVMAQAADERYVRMSERPDENISYFNFAPIHVGGTNLTYLKFKRFISGIDFIRARPEGSRMVPAPPRKSREFCRKHPHSNGCMYGRMPEALLHELGFGNDIELPRGLLSVGGLKIGLEICLDHAMGDLCNDIVGGDEHVDVQLVVSAGMNIASGPVCTLAGGPVFLADGFARTEVSLNPFGKGRVAAPTPDHRRRFNVGIDYGADVMVSMQQWIADTIFSITGTGFGTRFPGLSTLPGGSSSSGSTGLPFKQIPALGDDWKAQLQGFYHTGSYKAEGSASFEELWVQIFMQLRALASDSRPEVRNCALLCARLTARRDGDKSVGSKLQPNVQSLPLLLLRHRNPDGEVNMRFGQRTATQLIECVANNDAGMETLDLTKNASFQMKALENTRSLAEALKKNTVIRTLVLRECEISDAGAEALGAALAVNQGIEELDLQQNHLSTGGAISIAKGLATNQTLKTLNLMNQNHKISEEALESFITMFQTNLALTKLMWKVDSRRTWEVSKLITRNVEIGRRKAAGASIQDLLPAKLRKDADASGSHSQPVSSPYPAAGVPETAGSGPEMKADAESAELAQTPPTEASTARSPEEDEQETSAAVPTTSTDVSPDVD</sequence>
<dbReference type="AlphaFoldDB" id="A0A1Q9CH40"/>
<dbReference type="SMART" id="SM00368">
    <property type="entry name" value="LRR_RI"/>
    <property type="match status" value="2"/>
</dbReference>
<proteinExistence type="predicted"/>
<keyword evidence="2" id="KW-0963">Cytoplasm</keyword>
<feature type="region of interest" description="Disordered" evidence="4">
    <location>
        <begin position="903"/>
        <end position="981"/>
    </location>
</feature>
<dbReference type="SUPFAM" id="SSF52047">
    <property type="entry name" value="RNI-like"/>
    <property type="match status" value="1"/>
</dbReference>
<dbReference type="Pfam" id="PF13516">
    <property type="entry name" value="LRR_6"/>
    <property type="match status" value="2"/>
</dbReference>
<keyword evidence="6" id="KW-1185">Reference proteome</keyword>
<evidence type="ECO:0000313" key="6">
    <source>
        <dbReference type="Proteomes" id="UP000186817"/>
    </source>
</evidence>
<feature type="compositionally biased region" description="Polar residues" evidence="4">
    <location>
        <begin position="965"/>
        <end position="981"/>
    </location>
</feature>
<dbReference type="PANTHER" id="PTHR24107:SF2">
    <property type="entry name" value="NLR FAMILY CARD DOMAIN CONTAINING 3"/>
    <property type="match status" value="1"/>
</dbReference>
<evidence type="ECO:0000256" key="4">
    <source>
        <dbReference type="SAM" id="MobiDB-lite"/>
    </source>
</evidence>
<evidence type="ECO:0000256" key="1">
    <source>
        <dbReference type="ARBA" id="ARBA00004245"/>
    </source>
</evidence>
<evidence type="ECO:0000256" key="2">
    <source>
        <dbReference type="ARBA" id="ARBA00022490"/>
    </source>
</evidence>
<evidence type="ECO:0000313" key="5">
    <source>
        <dbReference type="EMBL" id="OLP82252.1"/>
    </source>
</evidence>
<gene>
    <name evidence="5" type="primary">NLRC3</name>
    <name evidence="5" type="ORF">AK812_SmicGene37110</name>
</gene>
<comment type="caution">
    <text evidence="5">The sequence shown here is derived from an EMBL/GenBank/DDBJ whole genome shotgun (WGS) entry which is preliminary data.</text>
</comment>
<dbReference type="InterPro" id="IPR032675">
    <property type="entry name" value="LRR_dom_sf"/>
</dbReference>
<keyword evidence="3" id="KW-0206">Cytoskeleton</keyword>
<dbReference type="GO" id="GO:0005856">
    <property type="term" value="C:cytoskeleton"/>
    <property type="evidence" value="ECO:0007669"/>
    <property type="project" value="UniProtKB-SubCell"/>
</dbReference>
<evidence type="ECO:0000256" key="3">
    <source>
        <dbReference type="ARBA" id="ARBA00023212"/>
    </source>
</evidence>
<dbReference type="Proteomes" id="UP000186817">
    <property type="component" value="Unassembled WGS sequence"/>
</dbReference>
<reference evidence="5 6" key="1">
    <citation type="submission" date="2016-02" db="EMBL/GenBank/DDBJ databases">
        <title>Genome analysis of coral dinoflagellate symbionts highlights evolutionary adaptations to a symbiotic lifestyle.</title>
        <authorList>
            <person name="Aranda M."/>
            <person name="Li Y."/>
            <person name="Liew Y.J."/>
            <person name="Baumgarten S."/>
            <person name="Simakov O."/>
            <person name="Wilson M."/>
            <person name="Piel J."/>
            <person name="Ashoor H."/>
            <person name="Bougouffa S."/>
            <person name="Bajic V.B."/>
            <person name="Ryu T."/>
            <person name="Ravasi T."/>
            <person name="Bayer T."/>
            <person name="Micklem G."/>
            <person name="Kim H."/>
            <person name="Bhak J."/>
            <person name="Lajeunesse T.C."/>
            <person name="Voolstra C.R."/>
        </authorList>
    </citation>
    <scope>NUCLEOTIDE SEQUENCE [LARGE SCALE GENOMIC DNA]</scope>
    <source>
        <strain evidence="5 6">CCMP2467</strain>
    </source>
</reference>